<reference evidence="1" key="1">
    <citation type="submission" date="2018-08" db="EMBL/GenBank/DDBJ databases">
        <title>Draft genome sequences of Leuconostoc spp. and Weissella spp. with biocontrol potential.</title>
        <authorList>
            <person name="Lo R."/>
            <person name="Ho V.T.T."/>
            <person name="Turner M.S."/>
        </authorList>
    </citation>
    <scope>NUCLEOTIDE SEQUENCE</scope>
    <source>
        <strain evidence="1">156</strain>
    </source>
</reference>
<organism evidence="1 2">
    <name type="scientific">Leuconostoc falkenbergense</name>
    <dbReference type="NCBI Taxonomy" id="2766470"/>
    <lineage>
        <taxon>Bacteria</taxon>
        <taxon>Bacillati</taxon>
        <taxon>Bacillota</taxon>
        <taxon>Bacilli</taxon>
        <taxon>Lactobacillales</taxon>
        <taxon>Lactobacillaceae</taxon>
        <taxon>Leuconostoc</taxon>
    </lineage>
</organism>
<dbReference type="EMBL" id="QVOQ01000005">
    <property type="protein sequence ID" value="MCX7578176.1"/>
    <property type="molecule type" value="Genomic_DNA"/>
</dbReference>
<proteinExistence type="predicted"/>
<protein>
    <submittedName>
        <fullName evidence="1">Uncharacterized protein</fullName>
    </submittedName>
</protein>
<evidence type="ECO:0000313" key="2">
    <source>
        <dbReference type="Proteomes" id="UP001080333"/>
    </source>
</evidence>
<name>A0A9X3E699_9LACO</name>
<accession>A0A9X3E699</accession>
<dbReference type="Proteomes" id="UP001080333">
    <property type="component" value="Unassembled WGS sequence"/>
</dbReference>
<dbReference type="AlphaFoldDB" id="A0A9X3E699"/>
<dbReference type="GeneID" id="97231048"/>
<comment type="caution">
    <text evidence="1">The sequence shown here is derived from an EMBL/GenBank/DDBJ whole genome shotgun (WGS) entry which is preliminary data.</text>
</comment>
<evidence type="ECO:0000313" key="1">
    <source>
        <dbReference type="EMBL" id="MCX7578176.1"/>
    </source>
</evidence>
<dbReference type="RefSeq" id="WP_114667503.1">
    <property type="nucleotide sequence ID" value="NZ_BMBR01000003.1"/>
</dbReference>
<gene>
    <name evidence="1" type="ORF">D0502_02010</name>
</gene>
<sequence length="69" mass="8113">MTFTELKQANSSEMYLYIDGNEDYKLYKHVWEFRSERSVTLYLVNVKDDSFQQVNNSRVKTVAGALKNV</sequence>